<feature type="domain" description="Lipoyl-binding" evidence="10">
    <location>
        <begin position="2"/>
        <end position="77"/>
    </location>
</feature>
<dbReference type="Proteomes" id="UP000297855">
    <property type="component" value="Unassembled WGS sequence"/>
</dbReference>
<dbReference type="PROSITE" id="PS50968">
    <property type="entry name" value="BIOTINYL_LIPOYL"/>
    <property type="match status" value="1"/>
</dbReference>
<dbReference type="Gene3D" id="2.40.50.100">
    <property type="match status" value="1"/>
</dbReference>
<evidence type="ECO:0000256" key="2">
    <source>
        <dbReference type="ARBA" id="ARBA00011484"/>
    </source>
</evidence>
<dbReference type="EC" id="2.3.1.12" evidence="8"/>
<dbReference type="InterPro" id="IPR006257">
    <property type="entry name" value="LAT1"/>
</dbReference>
<comment type="cofactor">
    <cofactor evidence="8">
        <name>(R)-lipoate</name>
        <dbReference type="ChEBI" id="CHEBI:83088"/>
    </cofactor>
    <text evidence="8">Binds 1 lipoyl cofactor covalently.</text>
</comment>
<dbReference type="InterPro" id="IPR001078">
    <property type="entry name" value="2-oxoacid_DH_actylTfrase"/>
</dbReference>
<keyword evidence="13" id="KW-1185">Reference proteome</keyword>
<dbReference type="InterPro" id="IPR023213">
    <property type="entry name" value="CAT-like_dom_sf"/>
</dbReference>
<organism evidence="12 13">
    <name type="scientific">Leptospira fluminis</name>
    <dbReference type="NCBI Taxonomy" id="2484979"/>
    <lineage>
        <taxon>Bacteria</taxon>
        <taxon>Pseudomonadati</taxon>
        <taxon>Spirochaetota</taxon>
        <taxon>Spirochaetia</taxon>
        <taxon>Leptospirales</taxon>
        <taxon>Leptospiraceae</taxon>
        <taxon>Leptospira</taxon>
    </lineage>
</organism>
<dbReference type="InterPro" id="IPR011053">
    <property type="entry name" value="Single_hybrid_motif"/>
</dbReference>
<sequence>MAKIAEMTQLSPTMTEGVLVKWLKKKGDSVAPGESIAEVETDKAVMEMESFDTGILLEIIAGEGSKLPVGAPVAIIGKSGEDITSLLAEAKTRSSSLPKSEVSASPAPTAIPEPPQAAPVKSEPPQISETEEEDSARPVSSPQRGLATPALEGRIKASPLAKQIAKETGIDLARIQGSGPDGRILKRDVEANQVVRTNLSPSAAPLREEKQQISGMRKTIANRLVHSKTHQPHFYLDIELDAEPLVKLRENLNADLKAAGEETKVSLNDFVIKASAFALLQVPEVNSSWREDHILRHGRVDVGVAVSIEGGLITPYIRNADLSSVLEIGKRVKELASRARERKLKPEEYSDGTFTVSNLGMFGIDRFAAVINEPEAAILAVGNAVPKPVLKFGAIVPGITLSVCLSCDHRVVDGAVGARWLQVFRELVEHPLRLLV</sequence>
<feature type="region of interest" description="Disordered" evidence="9">
    <location>
        <begin position="91"/>
        <end position="153"/>
    </location>
</feature>
<evidence type="ECO:0000313" key="12">
    <source>
        <dbReference type="EMBL" id="TGK19195.1"/>
    </source>
</evidence>
<evidence type="ECO:0000256" key="1">
    <source>
        <dbReference type="ARBA" id="ARBA00007317"/>
    </source>
</evidence>
<keyword evidence="3 8" id="KW-0808">Transferase</keyword>
<protein>
    <recommendedName>
        <fullName evidence="8">Acetyltransferase component of pyruvate dehydrogenase complex</fullName>
        <ecNumber evidence="8">2.3.1.12</ecNumber>
    </recommendedName>
</protein>
<comment type="caution">
    <text evidence="12">The sequence shown here is derived from an EMBL/GenBank/DDBJ whole genome shotgun (WGS) entry which is preliminary data.</text>
</comment>
<dbReference type="Gene3D" id="4.10.320.10">
    <property type="entry name" value="E3-binding domain"/>
    <property type="match status" value="1"/>
</dbReference>
<dbReference type="GO" id="GO:0045254">
    <property type="term" value="C:pyruvate dehydrogenase complex"/>
    <property type="evidence" value="ECO:0007669"/>
    <property type="project" value="UniProtKB-UniRule"/>
</dbReference>
<dbReference type="InterPro" id="IPR003016">
    <property type="entry name" value="2-oxoA_DH_lipoyl-BS"/>
</dbReference>
<evidence type="ECO:0000313" key="13">
    <source>
        <dbReference type="Proteomes" id="UP000297855"/>
    </source>
</evidence>
<evidence type="ECO:0000256" key="7">
    <source>
        <dbReference type="ARBA" id="ARBA00048370"/>
    </source>
</evidence>
<evidence type="ECO:0000256" key="3">
    <source>
        <dbReference type="ARBA" id="ARBA00022679"/>
    </source>
</evidence>
<dbReference type="EMBL" id="RQEV01000008">
    <property type="protein sequence ID" value="TGK19195.1"/>
    <property type="molecule type" value="Genomic_DNA"/>
</dbReference>
<dbReference type="PROSITE" id="PS00189">
    <property type="entry name" value="LIPOYL"/>
    <property type="match status" value="1"/>
</dbReference>
<dbReference type="GO" id="GO:0006086">
    <property type="term" value="P:pyruvate decarboxylation to acetyl-CoA"/>
    <property type="evidence" value="ECO:0007669"/>
    <property type="project" value="InterPro"/>
</dbReference>
<keyword evidence="5 8" id="KW-0012">Acyltransferase</keyword>
<dbReference type="Gene3D" id="3.30.559.10">
    <property type="entry name" value="Chloramphenicol acetyltransferase-like domain"/>
    <property type="match status" value="1"/>
</dbReference>
<accession>A0A4R9GPV2</accession>
<proteinExistence type="inferred from homology"/>
<dbReference type="PROSITE" id="PS51826">
    <property type="entry name" value="PSBD"/>
    <property type="match status" value="1"/>
</dbReference>
<evidence type="ECO:0000256" key="8">
    <source>
        <dbReference type="RuleBase" id="RU361137"/>
    </source>
</evidence>
<dbReference type="NCBIfam" id="TIGR01349">
    <property type="entry name" value="PDHac_trf_mito"/>
    <property type="match status" value="1"/>
</dbReference>
<dbReference type="RefSeq" id="WP_135812900.1">
    <property type="nucleotide sequence ID" value="NZ_RQEV01000008.1"/>
</dbReference>
<dbReference type="SUPFAM" id="SSF47005">
    <property type="entry name" value="Peripheral subunit-binding domain of 2-oxo acid dehydrogenase complex"/>
    <property type="match status" value="1"/>
</dbReference>
<feature type="domain" description="Peripheral subunit-binding (PSBD)" evidence="11">
    <location>
        <begin position="156"/>
        <end position="193"/>
    </location>
</feature>
<reference evidence="12" key="1">
    <citation type="journal article" date="2019" name="PLoS Negl. Trop. Dis.">
        <title>Revisiting the worldwide diversity of Leptospira species in the environment.</title>
        <authorList>
            <person name="Vincent A.T."/>
            <person name="Schiettekatte O."/>
            <person name="Bourhy P."/>
            <person name="Veyrier F.J."/>
            <person name="Picardeau M."/>
        </authorList>
    </citation>
    <scope>NUCLEOTIDE SEQUENCE [LARGE SCALE GENOMIC DNA]</scope>
    <source>
        <strain evidence="12">SCS5</strain>
    </source>
</reference>
<dbReference type="CDD" id="cd06849">
    <property type="entry name" value="lipoyl_domain"/>
    <property type="match status" value="1"/>
</dbReference>
<dbReference type="Pfam" id="PF00364">
    <property type="entry name" value="Biotin_lipoyl"/>
    <property type="match status" value="1"/>
</dbReference>
<dbReference type="OrthoDB" id="9805770at2"/>
<dbReference type="Pfam" id="PF00198">
    <property type="entry name" value="2-oxoacid_dh"/>
    <property type="match status" value="1"/>
</dbReference>
<dbReference type="InterPro" id="IPR000089">
    <property type="entry name" value="Biotin_lipoyl"/>
</dbReference>
<evidence type="ECO:0000256" key="9">
    <source>
        <dbReference type="SAM" id="MobiDB-lite"/>
    </source>
</evidence>
<keyword evidence="12" id="KW-0670">Pyruvate</keyword>
<gene>
    <name evidence="12" type="ORF">EHO61_06870</name>
</gene>
<dbReference type="GO" id="GO:0004742">
    <property type="term" value="F:dihydrolipoyllysine-residue acetyltransferase activity"/>
    <property type="evidence" value="ECO:0007669"/>
    <property type="project" value="UniProtKB-UniRule"/>
</dbReference>
<evidence type="ECO:0000259" key="11">
    <source>
        <dbReference type="PROSITE" id="PS51826"/>
    </source>
</evidence>
<dbReference type="InterPro" id="IPR004167">
    <property type="entry name" value="PSBD"/>
</dbReference>
<dbReference type="PANTHER" id="PTHR23151:SF90">
    <property type="entry name" value="DIHYDROLIPOYLLYSINE-RESIDUE ACETYLTRANSFERASE COMPONENT OF PYRUVATE DEHYDROGENASE COMPLEX, MITOCHONDRIAL-RELATED"/>
    <property type="match status" value="1"/>
</dbReference>
<comment type="subunit">
    <text evidence="2">Forms a 24-polypeptide structural core with octahedral symmetry.</text>
</comment>
<comment type="function">
    <text evidence="6">The pyruvate dehydrogenase complex catalyzes the overall conversion of pyruvate to acetyl-CoA and CO(2). It contains multiple copies of three enzymatic components: pyruvate dehydrogenase (E1), dihydrolipoamide acetyltransferase (E2) and lipoamide dehydrogenase (E3).</text>
</comment>
<comment type="similarity">
    <text evidence="1 8">Belongs to the 2-oxoacid dehydrogenase family.</text>
</comment>
<dbReference type="SUPFAM" id="SSF51230">
    <property type="entry name" value="Single hybrid motif"/>
    <property type="match status" value="1"/>
</dbReference>
<dbReference type="SUPFAM" id="SSF52777">
    <property type="entry name" value="CoA-dependent acyltransferases"/>
    <property type="match status" value="1"/>
</dbReference>
<keyword evidence="4 8" id="KW-0450">Lipoyl</keyword>
<dbReference type="InterPro" id="IPR045257">
    <property type="entry name" value="E2/Pdx1"/>
</dbReference>
<dbReference type="PANTHER" id="PTHR23151">
    <property type="entry name" value="DIHYDROLIPOAMIDE ACETYL/SUCCINYL-TRANSFERASE-RELATED"/>
    <property type="match status" value="1"/>
</dbReference>
<evidence type="ECO:0000256" key="5">
    <source>
        <dbReference type="ARBA" id="ARBA00023315"/>
    </source>
</evidence>
<comment type="catalytic activity">
    <reaction evidence="7 8">
        <text>N(6)-[(R)-dihydrolipoyl]-L-lysyl-[protein] + acetyl-CoA = N(6)-[(R)-S(8)-acetyldihydrolipoyl]-L-lysyl-[protein] + CoA</text>
        <dbReference type="Rhea" id="RHEA:17017"/>
        <dbReference type="Rhea" id="RHEA-COMP:10475"/>
        <dbReference type="Rhea" id="RHEA-COMP:10478"/>
        <dbReference type="ChEBI" id="CHEBI:57287"/>
        <dbReference type="ChEBI" id="CHEBI:57288"/>
        <dbReference type="ChEBI" id="CHEBI:83100"/>
        <dbReference type="ChEBI" id="CHEBI:83111"/>
        <dbReference type="EC" id="2.3.1.12"/>
    </reaction>
</comment>
<dbReference type="InterPro" id="IPR036625">
    <property type="entry name" value="E3-bd_dom_sf"/>
</dbReference>
<name>A0A4R9GPV2_9LEPT</name>
<evidence type="ECO:0000256" key="6">
    <source>
        <dbReference type="ARBA" id="ARBA00025211"/>
    </source>
</evidence>
<evidence type="ECO:0000259" key="10">
    <source>
        <dbReference type="PROSITE" id="PS50968"/>
    </source>
</evidence>
<dbReference type="Pfam" id="PF02817">
    <property type="entry name" value="E3_binding"/>
    <property type="match status" value="1"/>
</dbReference>
<evidence type="ECO:0000256" key="4">
    <source>
        <dbReference type="ARBA" id="ARBA00022823"/>
    </source>
</evidence>
<dbReference type="AlphaFoldDB" id="A0A4R9GPV2"/>